<evidence type="ECO:0000256" key="1">
    <source>
        <dbReference type="SAM" id="MobiDB-lite"/>
    </source>
</evidence>
<dbReference type="InterPro" id="IPR025392">
    <property type="entry name" value="DUF4124"/>
</dbReference>
<keyword evidence="2" id="KW-0732">Signal</keyword>
<organism evidence="4 5">
    <name type="scientific">Pseudomonas coleopterorum</name>
    <dbReference type="NCBI Taxonomy" id="1605838"/>
    <lineage>
        <taxon>Bacteria</taxon>
        <taxon>Pseudomonadati</taxon>
        <taxon>Pseudomonadota</taxon>
        <taxon>Gammaproteobacteria</taxon>
        <taxon>Pseudomonadales</taxon>
        <taxon>Pseudomonadaceae</taxon>
        <taxon>Pseudomonas</taxon>
    </lineage>
</organism>
<proteinExistence type="predicted"/>
<name>A0AAJ6LYQ2_9PSED</name>
<gene>
    <name evidence="4" type="ORF">RI108_20415</name>
</gene>
<sequence length="199" mass="21937">MRYRALLWLALVTASAQAAVYTYVDANGNRVFTDQPGKGAERVPMPTRSGTSAPATVTPPRTGKVVVPSKSTVMRYQMLRILGPLPDTAVREEDGSLIVTLTSEPALQPNHRYRLLLDGEIAQAPGRSPVFALSNVDRGTHTLAAEIIDQDDHVIERTPAQPVHLQRISLIQKRRVHPCRTADYGVRPECPLKDKPEDD</sequence>
<feature type="region of interest" description="Disordered" evidence="1">
    <location>
        <begin position="33"/>
        <end position="64"/>
    </location>
</feature>
<dbReference type="Pfam" id="PF13511">
    <property type="entry name" value="DUF4124"/>
    <property type="match status" value="1"/>
</dbReference>
<dbReference type="RefSeq" id="WP_310791888.1">
    <property type="nucleotide sequence ID" value="NZ_CP134081.1"/>
</dbReference>
<protein>
    <submittedName>
        <fullName evidence="4">DUF4124 domain-containing protein</fullName>
    </submittedName>
</protein>
<feature type="domain" description="DUF4124" evidence="3">
    <location>
        <begin position="9"/>
        <end position="57"/>
    </location>
</feature>
<evidence type="ECO:0000256" key="2">
    <source>
        <dbReference type="SAM" id="SignalP"/>
    </source>
</evidence>
<dbReference type="Proteomes" id="UP001258207">
    <property type="component" value="Chromosome"/>
</dbReference>
<accession>A0AAJ6LYQ2</accession>
<reference evidence="4" key="1">
    <citation type="submission" date="2023-09" db="EMBL/GenBank/DDBJ databases">
        <title>First report of Pseudomonas coleopterorum DJ13 causing leaf spot on Rhododendron pulchrum Sweet in China.</title>
        <authorList>
            <person name="Zhang Y."/>
        </authorList>
    </citation>
    <scope>NUCLEOTIDE SEQUENCE</scope>
    <source>
        <strain evidence="4">DJ13</strain>
    </source>
</reference>
<dbReference type="AlphaFoldDB" id="A0AAJ6LYQ2"/>
<evidence type="ECO:0000313" key="4">
    <source>
        <dbReference type="EMBL" id="WNC09589.1"/>
    </source>
</evidence>
<dbReference type="EMBL" id="CP134081">
    <property type="protein sequence ID" value="WNC09589.1"/>
    <property type="molecule type" value="Genomic_DNA"/>
</dbReference>
<feature type="chain" id="PRO_5042504360" evidence="2">
    <location>
        <begin position="19"/>
        <end position="199"/>
    </location>
</feature>
<evidence type="ECO:0000259" key="3">
    <source>
        <dbReference type="Pfam" id="PF13511"/>
    </source>
</evidence>
<evidence type="ECO:0000313" key="5">
    <source>
        <dbReference type="Proteomes" id="UP001258207"/>
    </source>
</evidence>
<feature type="signal peptide" evidence="2">
    <location>
        <begin position="1"/>
        <end position="18"/>
    </location>
</feature>